<name>A0A810MSM4_9ACTN</name>
<dbReference type="Pfam" id="PF13340">
    <property type="entry name" value="DUF4096"/>
    <property type="match status" value="1"/>
</dbReference>
<dbReference type="AlphaFoldDB" id="A0A810MSM4"/>
<protein>
    <recommendedName>
        <fullName evidence="5">Transposase</fullName>
    </recommendedName>
</protein>
<dbReference type="InterPro" id="IPR025161">
    <property type="entry name" value="IS402-like_dom"/>
</dbReference>
<dbReference type="GO" id="GO:0003677">
    <property type="term" value="F:DNA binding"/>
    <property type="evidence" value="ECO:0007669"/>
    <property type="project" value="InterPro"/>
</dbReference>
<dbReference type="NCBIfam" id="NF033580">
    <property type="entry name" value="transpos_IS5_3"/>
    <property type="match status" value="1"/>
</dbReference>
<accession>A0A810MSM4</accession>
<keyword evidence="4" id="KW-1185">Reference proteome</keyword>
<dbReference type="Proteomes" id="UP000680866">
    <property type="component" value="Chromosome"/>
</dbReference>
<dbReference type="PANTHER" id="PTHR30007">
    <property type="entry name" value="PHP DOMAIN PROTEIN"/>
    <property type="match status" value="1"/>
</dbReference>
<dbReference type="PANTHER" id="PTHR30007:SF0">
    <property type="entry name" value="TRANSPOSASE"/>
    <property type="match status" value="1"/>
</dbReference>
<dbReference type="EMBL" id="AP023359">
    <property type="protein sequence ID" value="BCJ63029.1"/>
    <property type="molecule type" value="Genomic_DNA"/>
</dbReference>
<feature type="domain" description="Transposase IS4-like" evidence="1">
    <location>
        <begin position="127"/>
        <end position="282"/>
    </location>
</feature>
<proteinExistence type="predicted"/>
<evidence type="ECO:0000313" key="4">
    <source>
        <dbReference type="Proteomes" id="UP000680866"/>
    </source>
</evidence>
<dbReference type="GO" id="GO:0006313">
    <property type="term" value="P:DNA transposition"/>
    <property type="evidence" value="ECO:0007669"/>
    <property type="project" value="InterPro"/>
</dbReference>
<sequence>MSFYLVCGQAVAPPPAPVPEHLPTPFPPLPVRHHRHRMAADRCVFARRRHRRARRAARVTCPRRDIVDAIRYLDHNSCVWRALPVDFPPWPTVYHYFRTWTRDGTLTRLHNGLREQIRTAEGRNPTPTAAIMDSQSVRAADTVARTSRGYDAGKKVNGRKRHIVVDTTGLLLVILVTTGAVQDRHAARLLLWAVRGCFTRVTAIWADAGYTGQLVDWATDTLGLTVQIVRKLAGQVGFQVLHRRWVVERTLSWIIRCRRTVRDYERHPAHHAAMVQWAMVIVMTRRLARYHHTGRLQPAIHTR</sequence>
<evidence type="ECO:0008006" key="5">
    <source>
        <dbReference type="Google" id="ProtNLM"/>
    </source>
</evidence>
<feature type="domain" description="Insertion element IS402-like" evidence="2">
    <location>
        <begin position="53"/>
        <end position="110"/>
    </location>
</feature>
<evidence type="ECO:0000259" key="1">
    <source>
        <dbReference type="Pfam" id="PF01609"/>
    </source>
</evidence>
<dbReference type="KEGG" id="pry:Prubr_00500"/>
<evidence type="ECO:0000313" key="3">
    <source>
        <dbReference type="EMBL" id="BCJ63029.1"/>
    </source>
</evidence>
<gene>
    <name evidence="3" type="ORF">Prubr_00500</name>
</gene>
<dbReference type="GO" id="GO:0004803">
    <property type="term" value="F:transposase activity"/>
    <property type="evidence" value="ECO:0007669"/>
    <property type="project" value="InterPro"/>
</dbReference>
<evidence type="ECO:0000259" key="2">
    <source>
        <dbReference type="Pfam" id="PF13340"/>
    </source>
</evidence>
<organism evidence="3 4">
    <name type="scientific">Polymorphospora rubra</name>
    <dbReference type="NCBI Taxonomy" id="338584"/>
    <lineage>
        <taxon>Bacteria</taxon>
        <taxon>Bacillati</taxon>
        <taxon>Actinomycetota</taxon>
        <taxon>Actinomycetes</taxon>
        <taxon>Micromonosporales</taxon>
        <taxon>Micromonosporaceae</taxon>
        <taxon>Polymorphospora</taxon>
    </lineage>
</organism>
<dbReference type="InterPro" id="IPR002559">
    <property type="entry name" value="Transposase_11"/>
</dbReference>
<dbReference type="Pfam" id="PF01609">
    <property type="entry name" value="DDE_Tnp_1"/>
    <property type="match status" value="1"/>
</dbReference>
<reference evidence="3" key="1">
    <citation type="submission" date="2020-08" db="EMBL/GenBank/DDBJ databases">
        <title>Whole genome shotgun sequence of Polymorphospora rubra NBRC 101157.</title>
        <authorList>
            <person name="Komaki H."/>
            <person name="Tamura T."/>
        </authorList>
    </citation>
    <scope>NUCLEOTIDE SEQUENCE</scope>
    <source>
        <strain evidence="3">NBRC 101157</strain>
    </source>
</reference>